<dbReference type="GO" id="GO:0071586">
    <property type="term" value="P:CAAX-box protein processing"/>
    <property type="evidence" value="ECO:0007669"/>
    <property type="project" value="UniProtKB-UniRule"/>
</dbReference>
<keyword evidence="3 9" id="KW-0378">Hydrolase</keyword>
<evidence type="ECO:0000256" key="5">
    <source>
        <dbReference type="ARBA" id="ARBA00023049"/>
    </source>
</evidence>
<feature type="active site" description="Proton donor" evidence="7">
    <location>
        <position position="371"/>
    </location>
</feature>
<feature type="transmembrane region" description="Helical" evidence="9">
    <location>
        <begin position="6"/>
        <end position="26"/>
    </location>
</feature>
<dbReference type="Pfam" id="PF16491">
    <property type="entry name" value="Peptidase_M48_N"/>
    <property type="match status" value="1"/>
</dbReference>
<keyword evidence="4 8" id="KW-0862">Zinc</keyword>
<evidence type="ECO:0000256" key="1">
    <source>
        <dbReference type="ARBA" id="ARBA00022670"/>
    </source>
</evidence>
<dbReference type="AlphaFoldDB" id="A0A1J4MUT1"/>
<gene>
    <name evidence="12" type="ORF">cand_024890</name>
</gene>
<feature type="transmembrane region" description="Helical" evidence="9">
    <location>
        <begin position="106"/>
        <end position="130"/>
    </location>
</feature>
<feature type="binding site" evidence="8">
    <location>
        <position position="287"/>
    </location>
    <ligand>
        <name>Zn(2+)</name>
        <dbReference type="ChEBI" id="CHEBI:29105"/>
        <note>catalytic</note>
    </ligand>
</feature>
<keyword evidence="2 8" id="KW-0479">Metal-binding</keyword>
<dbReference type="OrthoDB" id="360839at2759"/>
<feature type="active site" evidence="7">
    <location>
        <position position="284"/>
    </location>
</feature>
<evidence type="ECO:0000313" key="12">
    <source>
        <dbReference type="EMBL" id="OII76812.1"/>
    </source>
</evidence>
<keyword evidence="5 9" id="KW-0482">Metalloprotease</keyword>
<feature type="binding site" evidence="8">
    <location>
        <position position="367"/>
    </location>
    <ligand>
        <name>Zn(2+)</name>
        <dbReference type="ChEBI" id="CHEBI:29105"/>
        <note>catalytic</note>
    </ligand>
</feature>
<dbReference type="RefSeq" id="XP_067068658.1">
    <property type="nucleotide sequence ID" value="XM_067212719.1"/>
</dbReference>
<feature type="transmembrane region" description="Helical" evidence="9">
    <location>
        <begin position="157"/>
        <end position="175"/>
    </location>
</feature>
<keyword evidence="9" id="KW-0812">Transmembrane</keyword>
<dbReference type="InterPro" id="IPR001915">
    <property type="entry name" value="Peptidase_M48"/>
</dbReference>
<evidence type="ECO:0000256" key="8">
    <source>
        <dbReference type="PIRSR" id="PIRSR627057-2"/>
    </source>
</evidence>
<evidence type="ECO:0000256" key="2">
    <source>
        <dbReference type="ARBA" id="ARBA00022723"/>
    </source>
</evidence>
<dbReference type="CDD" id="cd07343">
    <property type="entry name" value="M48A_Zmpste24p_like"/>
    <property type="match status" value="1"/>
</dbReference>
<comment type="cofactor">
    <cofactor evidence="8 9">
        <name>Zn(2+)</name>
        <dbReference type="ChEBI" id="CHEBI:29105"/>
    </cofactor>
    <text evidence="8 9">Binds 1 zinc ion per subunit.</text>
</comment>
<dbReference type="GO" id="GO:0046872">
    <property type="term" value="F:metal ion binding"/>
    <property type="evidence" value="ECO:0007669"/>
    <property type="project" value="UniProtKB-UniRule"/>
</dbReference>
<feature type="domain" description="Peptidase M48" evidence="10">
    <location>
        <begin position="217"/>
        <end position="422"/>
    </location>
</feature>
<feature type="domain" description="CAAX prenyl protease 1 N-terminal" evidence="11">
    <location>
        <begin position="28"/>
        <end position="211"/>
    </location>
</feature>
<dbReference type="PANTHER" id="PTHR10120">
    <property type="entry name" value="CAAX PRENYL PROTEASE 1"/>
    <property type="match status" value="1"/>
</dbReference>
<keyword evidence="9" id="KW-1133">Transmembrane helix</keyword>
<comment type="function">
    <text evidence="9">Proteolytically removes the C-terminal three residues of farnesylated proteins.</text>
</comment>
<evidence type="ECO:0000256" key="7">
    <source>
        <dbReference type="PIRSR" id="PIRSR627057-1"/>
    </source>
</evidence>
<feature type="transmembrane region" description="Helical" evidence="9">
    <location>
        <begin position="181"/>
        <end position="201"/>
    </location>
</feature>
<keyword evidence="9" id="KW-0256">Endoplasmic reticulum</keyword>
<evidence type="ECO:0000256" key="6">
    <source>
        <dbReference type="ARBA" id="ARBA00044456"/>
    </source>
</evidence>
<dbReference type="Gene3D" id="3.30.2010.10">
    <property type="entry name" value="Metalloproteases ('zincins'), catalytic domain"/>
    <property type="match status" value="1"/>
</dbReference>
<comment type="subcellular location">
    <subcellularLocation>
        <location evidence="9">Endoplasmic reticulum membrane</location>
        <topology evidence="9">Multi-pass membrane protein</topology>
    </subcellularLocation>
</comment>
<organism evidence="12 13">
    <name type="scientific">Cryptosporidium andersoni</name>
    <dbReference type="NCBI Taxonomy" id="117008"/>
    <lineage>
        <taxon>Eukaryota</taxon>
        <taxon>Sar</taxon>
        <taxon>Alveolata</taxon>
        <taxon>Apicomplexa</taxon>
        <taxon>Conoidasida</taxon>
        <taxon>Coccidia</taxon>
        <taxon>Eucoccidiorida</taxon>
        <taxon>Eimeriorina</taxon>
        <taxon>Cryptosporidiidae</taxon>
        <taxon>Cryptosporidium</taxon>
    </lineage>
</organism>
<reference evidence="12 13" key="1">
    <citation type="submission" date="2016-10" db="EMBL/GenBank/DDBJ databases">
        <title>Reductive evolution of mitochondrial metabolism and differential evolution of invasion-related proteins in Cryptosporidium.</title>
        <authorList>
            <person name="Liu S."/>
            <person name="Roellig D.M."/>
            <person name="Guo Y."/>
            <person name="Li N."/>
            <person name="Frace M.A."/>
            <person name="Tang K."/>
            <person name="Zhang L."/>
            <person name="Feng Y."/>
            <person name="Xiao L."/>
        </authorList>
    </citation>
    <scope>NUCLEOTIDE SEQUENCE [LARGE SCALE GENOMIC DNA]</scope>
    <source>
        <strain evidence="12">30847</strain>
    </source>
</reference>
<dbReference type="VEuPathDB" id="CryptoDB:cand_024890"/>
<keyword evidence="9" id="KW-0472">Membrane</keyword>
<accession>A0A1J4MUT1</accession>
<evidence type="ECO:0000259" key="11">
    <source>
        <dbReference type="Pfam" id="PF16491"/>
    </source>
</evidence>
<comment type="catalytic activity">
    <reaction evidence="6 9">
        <text>Hydrolyzes the peptide bond -P2-(S-farnesyl or geranylgeranyl)C-P1'-P2'-P3'-COOH where P1' and P2' are amino acids with aliphatic side chains and P3' is any C-terminal residue.</text>
        <dbReference type="EC" id="3.4.24.84"/>
    </reaction>
</comment>
<dbReference type="EC" id="3.4.24.84" evidence="9"/>
<feature type="transmembrane region" description="Helical" evidence="9">
    <location>
        <begin position="76"/>
        <end position="94"/>
    </location>
</feature>
<dbReference type="Pfam" id="PF01435">
    <property type="entry name" value="Peptidase_M48"/>
    <property type="match status" value="1"/>
</dbReference>
<feature type="transmembrane region" description="Helical" evidence="9">
    <location>
        <begin position="297"/>
        <end position="315"/>
    </location>
</feature>
<evidence type="ECO:0000256" key="9">
    <source>
        <dbReference type="RuleBase" id="RU366005"/>
    </source>
</evidence>
<dbReference type="InterPro" id="IPR027057">
    <property type="entry name" value="CAXX_Prtase_1"/>
</dbReference>
<feature type="binding site" evidence="8">
    <location>
        <position position="283"/>
    </location>
    <ligand>
        <name>Zn(2+)</name>
        <dbReference type="ChEBI" id="CHEBI:29105"/>
        <note>catalytic</note>
    </ligand>
</feature>
<proteinExistence type="inferred from homology"/>
<comment type="similarity">
    <text evidence="9">Belongs to the peptidase M48A family.</text>
</comment>
<dbReference type="Proteomes" id="UP000186804">
    <property type="component" value="Unassembled WGS sequence"/>
</dbReference>
<dbReference type="EMBL" id="LRBS01000050">
    <property type="protein sequence ID" value="OII76812.1"/>
    <property type="molecule type" value="Genomic_DNA"/>
</dbReference>
<evidence type="ECO:0000256" key="3">
    <source>
        <dbReference type="ARBA" id="ARBA00022801"/>
    </source>
</evidence>
<evidence type="ECO:0000256" key="4">
    <source>
        <dbReference type="ARBA" id="ARBA00022833"/>
    </source>
</evidence>
<evidence type="ECO:0000313" key="13">
    <source>
        <dbReference type="Proteomes" id="UP000186804"/>
    </source>
</evidence>
<sequence>MTEYFLLRSIFALYLINFTFSTYVKFRQYKCLKLKQIPDRIKKVVEDFDPITEECFLLSQSYGLARWNFNMVNSTLDFIIEWTLIFTLYYPYIWSFVNLYISNNEYIASVFFVSLSSVITYSIGIIFSLYDKFVLEEKFGYNRTTLKLFIIDEIKSIFLMLIIGTSVLFCFIFITKNLGTYFYLYLGGILIVIQALLYMIYPTLILPLFYKLRPISDDTLAEKIRKLCKIVHFPLGKLCEMDASTRSSHGNAFFTGIFNTKQIVLFDTILDFPRNEILAILLHEIGHWYNMDNYKSLLISIFNTFFFLYLFHISMTSKLLYTCFGFQLNPETGESYVILSLFSFMIVQAPLSMNISIISLIISRNNEYNADKFCASFGFSDELISGLFRLNKRSSVPLIYDRLYSLFYCSHPNIIERVEYLKMLQKKRPEIPSLLKKSSLEEELMALKEKK</sequence>
<dbReference type="GO" id="GO:0004222">
    <property type="term" value="F:metalloendopeptidase activity"/>
    <property type="evidence" value="ECO:0007669"/>
    <property type="project" value="UniProtKB-UniRule"/>
</dbReference>
<feature type="transmembrane region" description="Helical" evidence="9">
    <location>
        <begin position="335"/>
        <end position="362"/>
    </location>
</feature>
<comment type="caution">
    <text evidence="12">The sequence shown here is derived from an EMBL/GenBank/DDBJ whole genome shotgun (WGS) entry which is preliminary data.</text>
</comment>
<dbReference type="GeneID" id="92366673"/>
<keyword evidence="13" id="KW-1185">Reference proteome</keyword>
<name>A0A1J4MUT1_9CRYT</name>
<dbReference type="GO" id="GO:0005789">
    <property type="term" value="C:endoplasmic reticulum membrane"/>
    <property type="evidence" value="ECO:0007669"/>
    <property type="project" value="UniProtKB-SubCell"/>
</dbReference>
<protein>
    <recommendedName>
        <fullName evidence="9">CAAX prenyl protease</fullName>
        <ecNumber evidence="9">3.4.24.84</ecNumber>
    </recommendedName>
</protein>
<evidence type="ECO:0000259" key="10">
    <source>
        <dbReference type="Pfam" id="PF01435"/>
    </source>
</evidence>
<dbReference type="InterPro" id="IPR032456">
    <property type="entry name" value="Peptidase_M48_N"/>
</dbReference>
<keyword evidence="1 9" id="KW-0645">Protease</keyword>